<dbReference type="Proteomes" id="UP001055125">
    <property type="component" value="Unassembled WGS sequence"/>
</dbReference>
<reference evidence="1" key="1">
    <citation type="journal article" date="2021" name="Front. Microbiol.">
        <title>Comprehensive Comparative Genomics and Phenotyping of Methylobacterium Species.</title>
        <authorList>
            <person name="Alessa O."/>
            <person name="Ogura Y."/>
            <person name="Fujitani Y."/>
            <person name="Takami H."/>
            <person name="Hayashi T."/>
            <person name="Sahin N."/>
            <person name="Tani A."/>
        </authorList>
    </citation>
    <scope>NUCLEOTIDE SEQUENCE</scope>
    <source>
        <strain evidence="1">DSM 19015</strain>
    </source>
</reference>
<gene>
    <name evidence="1" type="ORF">OCOJLMKI_3547</name>
</gene>
<proteinExistence type="predicted"/>
<protein>
    <submittedName>
        <fullName evidence="1">Uncharacterized protein</fullName>
    </submittedName>
</protein>
<accession>A0ABQ4S055</accession>
<reference evidence="1" key="2">
    <citation type="submission" date="2021-08" db="EMBL/GenBank/DDBJ databases">
        <authorList>
            <person name="Tani A."/>
            <person name="Ola A."/>
            <person name="Ogura Y."/>
            <person name="Katsura K."/>
            <person name="Hayashi T."/>
        </authorList>
    </citation>
    <scope>NUCLEOTIDE SEQUENCE</scope>
    <source>
        <strain evidence="1">DSM 19015</strain>
    </source>
</reference>
<keyword evidence="2" id="KW-1185">Reference proteome</keyword>
<dbReference type="RefSeq" id="WP_238245433.1">
    <property type="nucleotide sequence ID" value="NZ_BPQP01000059.1"/>
</dbReference>
<evidence type="ECO:0000313" key="2">
    <source>
        <dbReference type="Proteomes" id="UP001055125"/>
    </source>
</evidence>
<evidence type="ECO:0000313" key="1">
    <source>
        <dbReference type="EMBL" id="GJD96326.1"/>
    </source>
</evidence>
<organism evidence="1 2">
    <name type="scientific">Methylobacterium iners</name>
    <dbReference type="NCBI Taxonomy" id="418707"/>
    <lineage>
        <taxon>Bacteria</taxon>
        <taxon>Pseudomonadati</taxon>
        <taxon>Pseudomonadota</taxon>
        <taxon>Alphaproteobacteria</taxon>
        <taxon>Hyphomicrobiales</taxon>
        <taxon>Methylobacteriaceae</taxon>
        <taxon>Methylobacterium</taxon>
    </lineage>
</organism>
<comment type="caution">
    <text evidence="1">The sequence shown here is derived from an EMBL/GenBank/DDBJ whole genome shotgun (WGS) entry which is preliminary data.</text>
</comment>
<name>A0ABQ4S055_9HYPH</name>
<dbReference type="EMBL" id="BPQP01000059">
    <property type="protein sequence ID" value="GJD96326.1"/>
    <property type="molecule type" value="Genomic_DNA"/>
</dbReference>
<sequence>MAKRPTTAELYQAKLIPEEDVVAAVEAFMANPNTSAFLMGHGYALDLHAAVAASPFALGVLATPDAKPASKRIAVRTAILLARPV</sequence>